<accession>A0A7J8Y4M0</accession>
<proteinExistence type="predicted"/>
<evidence type="ECO:0000313" key="2">
    <source>
        <dbReference type="EMBL" id="MBA0693919.1"/>
    </source>
</evidence>
<dbReference type="Proteomes" id="UP000593577">
    <property type="component" value="Unassembled WGS sequence"/>
</dbReference>
<feature type="region of interest" description="Disordered" evidence="1">
    <location>
        <begin position="1"/>
        <end position="29"/>
    </location>
</feature>
<comment type="caution">
    <text evidence="2">The sequence shown here is derived from an EMBL/GenBank/DDBJ whole genome shotgun (WGS) entry which is preliminary data.</text>
</comment>
<feature type="compositionally biased region" description="Polar residues" evidence="1">
    <location>
        <begin position="1"/>
        <end position="28"/>
    </location>
</feature>
<keyword evidence="3" id="KW-1185">Reference proteome</keyword>
<evidence type="ECO:0000313" key="3">
    <source>
        <dbReference type="Proteomes" id="UP000593577"/>
    </source>
</evidence>
<reference evidence="2 3" key="1">
    <citation type="journal article" date="2019" name="Genome Biol. Evol.">
        <title>Insights into the evolution of the New World diploid cottons (Gossypium, subgenus Houzingenia) based on genome sequencing.</title>
        <authorList>
            <person name="Grover C.E."/>
            <person name="Arick M.A. 2nd"/>
            <person name="Thrash A."/>
            <person name="Conover J.L."/>
            <person name="Sanders W.S."/>
            <person name="Peterson D.G."/>
            <person name="Frelichowski J.E."/>
            <person name="Scheffler J.A."/>
            <person name="Scheffler B.E."/>
            <person name="Wendel J.F."/>
        </authorList>
    </citation>
    <scope>NUCLEOTIDE SEQUENCE [LARGE SCALE GENOMIC DNA]</scope>
    <source>
        <strain evidence="2">185</strain>
        <tissue evidence="2">Leaf</tissue>
    </source>
</reference>
<dbReference type="AlphaFoldDB" id="A0A7J8Y4M0"/>
<evidence type="ECO:0000256" key="1">
    <source>
        <dbReference type="SAM" id="MobiDB-lite"/>
    </source>
</evidence>
<name>A0A7J8Y4M0_GOSAI</name>
<sequence>MDDGTGSSTVPTQSLGPMPQATTSTPQPFQIMPGAYPSLYIYPNPYMFPFPVLCQEVSHEAPSGSSSHFQSPLPYEIQTPPLWMMQTPSHSLFYQCGSFSQHPQPLLEAEPIRNPACNRRPPLCGTNSDRHIH</sequence>
<dbReference type="EMBL" id="JABFAA010000010">
    <property type="protein sequence ID" value="MBA0693919.1"/>
    <property type="molecule type" value="Genomic_DNA"/>
</dbReference>
<protein>
    <submittedName>
        <fullName evidence="2">Uncharacterized protein</fullName>
    </submittedName>
</protein>
<gene>
    <name evidence="2" type="ORF">Goari_004259</name>
</gene>
<organism evidence="2 3">
    <name type="scientific">Gossypium aridum</name>
    <name type="common">American cotton</name>
    <name type="synonym">Erioxylum aridum</name>
    <dbReference type="NCBI Taxonomy" id="34290"/>
    <lineage>
        <taxon>Eukaryota</taxon>
        <taxon>Viridiplantae</taxon>
        <taxon>Streptophyta</taxon>
        <taxon>Embryophyta</taxon>
        <taxon>Tracheophyta</taxon>
        <taxon>Spermatophyta</taxon>
        <taxon>Magnoliopsida</taxon>
        <taxon>eudicotyledons</taxon>
        <taxon>Gunneridae</taxon>
        <taxon>Pentapetalae</taxon>
        <taxon>rosids</taxon>
        <taxon>malvids</taxon>
        <taxon>Malvales</taxon>
        <taxon>Malvaceae</taxon>
        <taxon>Malvoideae</taxon>
        <taxon>Gossypium</taxon>
    </lineage>
</organism>